<accession>W5N6Q7</accession>
<name>W5N6Q7_LEPOC</name>
<dbReference type="AlphaFoldDB" id="W5N6Q7"/>
<dbReference type="Proteomes" id="UP000018468">
    <property type="component" value="Linkage group LG9"/>
</dbReference>
<proteinExistence type="inferred from homology"/>
<reference evidence="4" key="1">
    <citation type="submission" date="2011-12" db="EMBL/GenBank/DDBJ databases">
        <title>The Draft Genome of Lepisosteus oculatus.</title>
        <authorList>
            <consortium name="The Broad Institute Genome Assembly &amp; Analysis Group"/>
            <consortium name="Computational R&amp;D Group"/>
            <consortium name="and Sequencing Platform"/>
            <person name="Di Palma F."/>
            <person name="Alfoldi J."/>
            <person name="Johnson J."/>
            <person name="Berlin A."/>
            <person name="Gnerre S."/>
            <person name="Jaffe D."/>
            <person name="MacCallum I."/>
            <person name="Young S."/>
            <person name="Walker B.J."/>
            <person name="Lander E.S."/>
            <person name="Lindblad-Toh K."/>
        </authorList>
    </citation>
    <scope>NUCLEOTIDE SEQUENCE [LARGE SCALE GENOMIC DNA]</scope>
</reference>
<comment type="similarity">
    <text evidence="1 2">Belongs to the enoyl-CoA hydratase/isomerase family.</text>
</comment>
<dbReference type="EMBL" id="AHAT01002323">
    <property type="status" value="NOT_ANNOTATED_CDS"/>
    <property type="molecule type" value="Genomic_DNA"/>
</dbReference>
<dbReference type="NCBIfam" id="NF006108">
    <property type="entry name" value="PRK08259.1"/>
    <property type="match status" value="1"/>
</dbReference>
<dbReference type="Gene3D" id="1.10.287.2460">
    <property type="match status" value="1"/>
</dbReference>
<dbReference type="SUPFAM" id="SSF52096">
    <property type="entry name" value="ClpP/crotonase"/>
    <property type="match status" value="1"/>
</dbReference>
<reference evidence="3" key="3">
    <citation type="submission" date="2025-09" db="UniProtKB">
        <authorList>
            <consortium name="Ensembl"/>
        </authorList>
    </citation>
    <scope>IDENTIFICATION</scope>
</reference>
<sequence>AAPERVVAERKGPVLTVGINRPEVRNAVDRETARQLLGHFEAFEEDSSLAAAVLYGVGGNFCSGYDLKELAHHSASIKLEQDVTKGPGPMGPSRMQLSKPVIAAVSGYAVAGGLELALLADLRVMEESAIVGVFCRRFGRGVPLIDGGTVRLPRLIGLSRALDLILTGRAVGAREALAFGLANRVVPDGEALQAALALAKEISEFPQQCLRADRASAYHSAFDAPCFSQALQFELDHSRHVILEEAVAGAKKFDSGTGRGGTFS</sequence>
<protein>
    <submittedName>
        <fullName evidence="3">Zgc:101569</fullName>
    </submittedName>
</protein>
<dbReference type="GO" id="GO:0003824">
    <property type="term" value="F:catalytic activity"/>
    <property type="evidence" value="ECO:0007669"/>
    <property type="project" value="InterPro"/>
</dbReference>
<evidence type="ECO:0000313" key="3">
    <source>
        <dbReference type="Ensembl" id="ENSLOCP00000016316.1"/>
    </source>
</evidence>
<dbReference type="PANTHER" id="PTHR43802:SF1">
    <property type="entry name" value="IP11341P-RELATED"/>
    <property type="match status" value="1"/>
</dbReference>
<dbReference type="Ensembl" id="ENSLOCT00000016346.1">
    <property type="protein sequence ID" value="ENSLOCP00000016316.1"/>
    <property type="gene ID" value="ENSLOCG00000013243.1"/>
</dbReference>
<dbReference type="Gene3D" id="3.90.226.10">
    <property type="entry name" value="2-enoyl-CoA Hydratase, Chain A, domain 1"/>
    <property type="match status" value="1"/>
</dbReference>
<dbReference type="InterPro" id="IPR001753">
    <property type="entry name" value="Enoyl-CoA_hydra/iso"/>
</dbReference>
<evidence type="ECO:0000256" key="2">
    <source>
        <dbReference type="RuleBase" id="RU003707"/>
    </source>
</evidence>
<dbReference type="CDD" id="cd06558">
    <property type="entry name" value="crotonase-like"/>
    <property type="match status" value="1"/>
</dbReference>
<dbReference type="eggNOG" id="KOG1680">
    <property type="taxonomic scope" value="Eukaryota"/>
</dbReference>
<dbReference type="Pfam" id="PF00378">
    <property type="entry name" value="ECH_1"/>
    <property type="match status" value="1"/>
</dbReference>
<dbReference type="InterPro" id="IPR029045">
    <property type="entry name" value="ClpP/crotonase-like_dom_sf"/>
</dbReference>
<dbReference type="STRING" id="7918.ENSLOCP00000016316"/>
<evidence type="ECO:0000256" key="1">
    <source>
        <dbReference type="ARBA" id="ARBA00005254"/>
    </source>
</evidence>
<dbReference type="PANTHER" id="PTHR43802">
    <property type="entry name" value="ENOYL-COA HYDRATASE"/>
    <property type="match status" value="1"/>
</dbReference>
<dbReference type="InterPro" id="IPR018376">
    <property type="entry name" value="Enoyl-CoA_hyd/isom_CS"/>
</dbReference>
<dbReference type="InParanoid" id="W5N6Q7"/>
<reference evidence="3" key="2">
    <citation type="submission" date="2025-08" db="UniProtKB">
        <authorList>
            <consortium name="Ensembl"/>
        </authorList>
    </citation>
    <scope>IDENTIFICATION</scope>
</reference>
<dbReference type="PROSITE" id="PS00166">
    <property type="entry name" value="ENOYL_COA_HYDRATASE"/>
    <property type="match status" value="1"/>
</dbReference>
<dbReference type="GeneTree" id="ENSGT00940000165685"/>
<dbReference type="HOGENOM" id="CLU_009834_7_4_1"/>
<dbReference type="Bgee" id="ENSLOCG00000013243">
    <property type="expression patterns" value="Expressed in zone of skin and 12 other cell types or tissues"/>
</dbReference>
<dbReference type="OMA" id="EKDNASH"/>
<evidence type="ECO:0000313" key="4">
    <source>
        <dbReference type="Proteomes" id="UP000018468"/>
    </source>
</evidence>
<keyword evidence="4" id="KW-1185">Reference proteome</keyword>
<organism evidence="3 4">
    <name type="scientific">Lepisosteus oculatus</name>
    <name type="common">Spotted gar</name>
    <dbReference type="NCBI Taxonomy" id="7918"/>
    <lineage>
        <taxon>Eukaryota</taxon>
        <taxon>Metazoa</taxon>
        <taxon>Chordata</taxon>
        <taxon>Craniata</taxon>
        <taxon>Vertebrata</taxon>
        <taxon>Euteleostomi</taxon>
        <taxon>Actinopterygii</taxon>
        <taxon>Neopterygii</taxon>
        <taxon>Holostei</taxon>
        <taxon>Semionotiformes</taxon>
        <taxon>Lepisosteidae</taxon>
        <taxon>Lepisosteus</taxon>
    </lineage>
</organism>